<evidence type="ECO:0000313" key="3">
    <source>
        <dbReference type="Proteomes" id="UP000288216"/>
    </source>
</evidence>
<dbReference type="Proteomes" id="UP000288216">
    <property type="component" value="Unassembled WGS sequence"/>
</dbReference>
<dbReference type="PROSITE" id="PS50238">
    <property type="entry name" value="RHOGAP"/>
    <property type="match status" value="1"/>
</dbReference>
<dbReference type="SUPFAM" id="SSF48350">
    <property type="entry name" value="GTPase activation domain, GAP"/>
    <property type="match status" value="1"/>
</dbReference>
<gene>
    <name evidence="2" type="ORF">scyTo_0014979</name>
</gene>
<dbReference type="STRING" id="75743.A0A401NZN1"/>
<proteinExistence type="predicted"/>
<dbReference type="InterPro" id="IPR000198">
    <property type="entry name" value="RhoGAP_dom"/>
</dbReference>
<comment type="caution">
    <text evidence="2">The sequence shown here is derived from an EMBL/GenBank/DDBJ whole genome shotgun (WGS) entry which is preliminary data.</text>
</comment>
<dbReference type="OrthoDB" id="524326at2759"/>
<feature type="domain" description="Rho-GAP" evidence="1">
    <location>
        <begin position="170"/>
        <end position="454"/>
    </location>
</feature>
<dbReference type="Gene3D" id="1.10.555.10">
    <property type="entry name" value="Rho GTPase activation protein"/>
    <property type="match status" value="1"/>
</dbReference>
<sequence>MSRGETLELGIQMCSDGAARARSARAAVTAAQAGERQAHGLGKGHGQGLQCPATAAFITDQPGSLFHGKSHYHARPLQGYETFVPRHPPFYKTNAASTKAKGGFCECPQKMPTGKEILQLQVNAEEANKEVPGVISEEQMLHVRQVTQTDIEEAWREIVLNHLQKILGLASLDDVLDFSKVIPQHILYNVRNVSKHGVVILQDKTEDLPHWVLSAMKCLANWPRNNDLTQPSYPGFERDVFKTIADYFLNLPEPLLTFEHYELFVNILVLCGYIMVSNRQQGKRKNLDEPSCPQPAKSQHLNRLRRPNPFSFAATMDSEYPAIDGAFMFQCHKCAVDGSGNPSPGCQSTLVGCLNGTQSLLQPQLEQVAIEALQICCLFLPPSNRRKLQLLMRMVSRISMNVDMPQLHEAMGTRMLVIQTFSRCILRCEKEADLDELLGTRLVSFMLDHQQEILQVPPYLKNAVDNHIHHLQRVQITYPSTNISAAIPMYAFCQQISTKEFEDQKVSVSQAAITELLENIVEDKKLSVKDKRKKLKQFQKEYPEIYQNRFPTTDSEAKLFQDKPKIKPPMLITIKKPLKSLQKMQSLRY</sequence>
<evidence type="ECO:0000259" key="1">
    <source>
        <dbReference type="PROSITE" id="PS50238"/>
    </source>
</evidence>
<dbReference type="EMBL" id="BFAA01008275">
    <property type="protein sequence ID" value="GCB66315.1"/>
    <property type="molecule type" value="Genomic_DNA"/>
</dbReference>
<evidence type="ECO:0000313" key="2">
    <source>
        <dbReference type="EMBL" id="GCB66315.1"/>
    </source>
</evidence>
<dbReference type="AlphaFoldDB" id="A0A401NZN1"/>
<organism evidence="2 3">
    <name type="scientific">Scyliorhinus torazame</name>
    <name type="common">Cloudy catshark</name>
    <name type="synonym">Catulus torazame</name>
    <dbReference type="NCBI Taxonomy" id="75743"/>
    <lineage>
        <taxon>Eukaryota</taxon>
        <taxon>Metazoa</taxon>
        <taxon>Chordata</taxon>
        <taxon>Craniata</taxon>
        <taxon>Vertebrata</taxon>
        <taxon>Chondrichthyes</taxon>
        <taxon>Elasmobranchii</taxon>
        <taxon>Galeomorphii</taxon>
        <taxon>Galeoidea</taxon>
        <taxon>Carcharhiniformes</taxon>
        <taxon>Scyliorhinidae</taxon>
        <taxon>Scyliorhinus</taxon>
    </lineage>
</organism>
<keyword evidence="3" id="KW-1185">Reference proteome</keyword>
<dbReference type="PANTHER" id="PTHR16206:SF12">
    <property type="entry name" value="DEP DOMAIN-CONTAINING PROTEIN 1A"/>
    <property type="match status" value="1"/>
</dbReference>
<protein>
    <recommendedName>
        <fullName evidence="1">Rho-GAP domain-containing protein</fullName>
    </recommendedName>
</protein>
<reference evidence="2 3" key="1">
    <citation type="journal article" date="2018" name="Nat. Ecol. Evol.">
        <title>Shark genomes provide insights into elasmobranch evolution and the origin of vertebrates.</title>
        <authorList>
            <person name="Hara Y"/>
            <person name="Yamaguchi K"/>
            <person name="Onimaru K"/>
            <person name="Kadota M"/>
            <person name="Koyanagi M"/>
            <person name="Keeley SD"/>
            <person name="Tatsumi K"/>
            <person name="Tanaka K"/>
            <person name="Motone F"/>
            <person name="Kageyama Y"/>
            <person name="Nozu R"/>
            <person name="Adachi N"/>
            <person name="Nishimura O"/>
            <person name="Nakagawa R"/>
            <person name="Tanegashima C"/>
            <person name="Kiyatake I"/>
            <person name="Matsumoto R"/>
            <person name="Murakumo K"/>
            <person name="Nishida K"/>
            <person name="Terakita A"/>
            <person name="Kuratani S"/>
            <person name="Sato K"/>
            <person name="Hyodo S Kuraku.S."/>
        </authorList>
    </citation>
    <scope>NUCLEOTIDE SEQUENCE [LARGE SCALE GENOMIC DNA]</scope>
</reference>
<name>A0A401NZN1_SCYTO</name>
<dbReference type="InterPro" id="IPR008936">
    <property type="entry name" value="Rho_GTPase_activation_prot"/>
</dbReference>
<dbReference type="PANTHER" id="PTHR16206">
    <property type="entry name" value="DEP DOMAIN-CONTAINING"/>
    <property type="match status" value="1"/>
</dbReference>
<accession>A0A401NZN1</accession>
<dbReference type="OMA" id="NERSNTY"/>
<dbReference type="CDD" id="cd04405">
    <property type="entry name" value="RhoGAP_BRCC3-like"/>
    <property type="match status" value="1"/>
</dbReference>
<dbReference type="GO" id="GO:0007165">
    <property type="term" value="P:signal transduction"/>
    <property type="evidence" value="ECO:0007669"/>
    <property type="project" value="InterPro"/>
</dbReference>